<dbReference type="InterPro" id="IPR013087">
    <property type="entry name" value="Znf_C2H2_type"/>
</dbReference>
<dbReference type="GeneID" id="85394570"/>
<dbReference type="Proteomes" id="UP001244207">
    <property type="component" value="Unassembled WGS sequence"/>
</dbReference>
<proteinExistence type="predicted"/>
<organism evidence="2 3">
    <name type="scientific">Glomerella acutata</name>
    <name type="common">Colletotrichum acutatum</name>
    <dbReference type="NCBI Taxonomy" id="27357"/>
    <lineage>
        <taxon>Eukaryota</taxon>
        <taxon>Fungi</taxon>
        <taxon>Dikarya</taxon>
        <taxon>Ascomycota</taxon>
        <taxon>Pezizomycotina</taxon>
        <taxon>Sordariomycetes</taxon>
        <taxon>Hypocreomycetidae</taxon>
        <taxon>Glomerellales</taxon>
        <taxon>Glomerellaceae</taxon>
        <taxon>Colletotrichum</taxon>
        <taxon>Colletotrichum acutatum species complex</taxon>
    </lineage>
</organism>
<gene>
    <name evidence="2" type="ORF">BDZ83DRAFT_653926</name>
</gene>
<comment type="caution">
    <text evidence="2">The sequence shown here is derived from an EMBL/GenBank/DDBJ whole genome shotgun (WGS) entry which is preliminary data.</text>
</comment>
<dbReference type="AlphaFoldDB" id="A0AAD8UEI6"/>
<feature type="domain" description="C2H2-type" evidence="1">
    <location>
        <begin position="41"/>
        <end position="64"/>
    </location>
</feature>
<protein>
    <recommendedName>
        <fullName evidence="1">C2H2-type domain-containing protein</fullName>
    </recommendedName>
</protein>
<name>A0AAD8UEI6_GLOAC</name>
<evidence type="ECO:0000259" key="1">
    <source>
        <dbReference type="PROSITE" id="PS00028"/>
    </source>
</evidence>
<dbReference type="PROSITE" id="PS00028">
    <property type="entry name" value="ZINC_FINGER_C2H2_1"/>
    <property type="match status" value="1"/>
</dbReference>
<dbReference type="EMBL" id="JAHMHS010000079">
    <property type="protein sequence ID" value="KAK1722451.1"/>
    <property type="molecule type" value="Genomic_DNA"/>
</dbReference>
<evidence type="ECO:0000313" key="3">
    <source>
        <dbReference type="Proteomes" id="UP001244207"/>
    </source>
</evidence>
<accession>A0AAD8UEI6</accession>
<reference evidence="2" key="1">
    <citation type="submission" date="2021-12" db="EMBL/GenBank/DDBJ databases">
        <title>Comparative genomics, transcriptomics and evolutionary studies reveal genomic signatures of adaptation to plant cell wall in hemibiotrophic fungi.</title>
        <authorList>
            <consortium name="DOE Joint Genome Institute"/>
            <person name="Baroncelli R."/>
            <person name="Diaz J.F."/>
            <person name="Benocci T."/>
            <person name="Peng M."/>
            <person name="Battaglia E."/>
            <person name="Haridas S."/>
            <person name="Andreopoulos W."/>
            <person name="Labutti K."/>
            <person name="Pangilinan J."/>
            <person name="Floch G.L."/>
            <person name="Makela M.R."/>
            <person name="Henrissat B."/>
            <person name="Grigoriev I.V."/>
            <person name="Crouch J.A."/>
            <person name="De Vries R.P."/>
            <person name="Sukno S.A."/>
            <person name="Thon M.R."/>
        </authorList>
    </citation>
    <scope>NUCLEOTIDE SEQUENCE</scope>
    <source>
        <strain evidence="2">CBS 112980</strain>
    </source>
</reference>
<evidence type="ECO:0000313" key="2">
    <source>
        <dbReference type="EMBL" id="KAK1722451.1"/>
    </source>
</evidence>
<keyword evidence="3" id="KW-1185">Reference proteome</keyword>
<dbReference type="RefSeq" id="XP_060362506.1">
    <property type="nucleotide sequence ID" value="XM_060510671.1"/>
</dbReference>
<sequence length="196" mass="22948">MTKTHVFTAATPYFFDLAIDLRDHEETHNFDNNGNIITFHCTFDGCSDTFNDAKLWRSHEEEAHPGRFNTGIHWMCGDNVAGTNEPCNVWFTYQDQQDFVQHIMSHNEGRQALTHLDVGSLLQAYCYPGHYEGFWCKLCFKPHKFRDHHIYENLRRQDPFQNVRLDHIQQEYIDRPEASAQSLRGTQTITRGVVIN</sequence>